<keyword evidence="9" id="KW-1185">Reference proteome</keyword>
<feature type="transmembrane region" description="Helical" evidence="6">
    <location>
        <begin position="210"/>
        <end position="233"/>
    </location>
</feature>
<keyword evidence="4 6" id="KW-1133">Transmembrane helix</keyword>
<gene>
    <name evidence="8" type="primary">SPAC1002.16c_8</name>
    <name evidence="8" type="ORF">LOC62_01G001276</name>
</gene>
<evidence type="ECO:0000313" key="8">
    <source>
        <dbReference type="EMBL" id="WOO77712.1"/>
    </source>
</evidence>
<name>A0AAF1BFP5_9TREE</name>
<dbReference type="SUPFAM" id="SSF103473">
    <property type="entry name" value="MFS general substrate transporter"/>
    <property type="match status" value="1"/>
</dbReference>
<evidence type="ECO:0000256" key="5">
    <source>
        <dbReference type="ARBA" id="ARBA00023136"/>
    </source>
</evidence>
<dbReference type="GeneID" id="87804533"/>
<dbReference type="Gene3D" id="1.20.1250.20">
    <property type="entry name" value="MFS general substrate transporter like domains"/>
    <property type="match status" value="2"/>
</dbReference>
<evidence type="ECO:0000256" key="2">
    <source>
        <dbReference type="ARBA" id="ARBA00022448"/>
    </source>
</evidence>
<feature type="transmembrane region" description="Helical" evidence="6">
    <location>
        <begin position="413"/>
        <end position="433"/>
    </location>
</feature>
<feature type="transmembrane region" description="Helical" evidence="6">
    <location>
        <begin position="117"/>
        <end position="136"/>
    </location>
</feature>
<evidence type="ECO:0000256" key="3">
    <source>
        <dbReference type="ARBA" id="ARBA00022692"/>
    </source>
</evidence>
<dbReference type="GO" id="GO:0022857">
    <property type="term" value="F:transmembrane transporter activity"/>
    <property type="evidence" value="ECO:0007669"/>
    <property type="project" value="InterPro"/>
</dbReference>
<dbReference type="FunFam" id="1.20.1250.20:FF:000013">
    <property type="entry name" value="MFS general substrate transporter"/>
    <property type="match status" value="1"/>
</dbReference>
<organism evidence="8 9">
    <name type="scientific">Vanrija pseudolonga</name>
    <dbReference type="NCBI Taxonomy" id="143232"/>
    <lineage>
        <taxon>Eukaryota</taxon>
        <taxon>Fungi</taxon>
        <taxon>Dikarya</taxon>
        <taxon>Basidiomycota</taxon>
        <taxon>Agaricomycotina</taxon>
        <taxon>Tremellomycetes</taxon>
        <taxon>Trichosporonales</taxon>
        <taxon>Trichosporonaceae</taxon>
        <taxon>Vanrija</taxon>
    </lineage>
</organism>
<dbReference type="InterPro" id="IPR020846">
    <property type="entry name" value="MFS_dom"/>
</dbReference>
<feature type="transmembrane region" description="Helical" evidence="6">
    <location>
        <begin position="85"/>
        <end position="105"/>
    </location>
</feature>
<feature type="transmembrane region" description="Helical" evidence="6">
    <location>
        <begin position="177"/>
        <end position="198"/>
    </location>
</feature>
<dbReference type="PANTHER" id="PTHR43791">
    <property type="entry name" value="PERMEASE-RELATED"/>
    <property type="match status" value="1"/>
</dbReference>
<evidence type="ECO:0000256" key="6">
    <source>
        <dbReference type="SAM" id="Phobius"/>
    </source>
</evidence>
<keyword evidence="2" id="KW-0813">Transport</keyword>
<evidence type="ECO:0000256" key="1">
    <source>
        <dbReference type="ARBA" id="ARBA00004141"/>
    </source>
</evidence>
<dbReference type="EMBL" id="CP086714">
    <property type="protein sequence ID" value="WOO77712.1"/>
    <property type="molecule type" value="Genomic_DNA"/>
</dbReference>
<dbReference type="PANTHER" id="PTHR43791:SF54">
    <property type="entry name" value="MAJOR FACILITATOR SUPERFAMILY (MFS) PROFILE DOMAIN-CONTAINING PROTEIN-RELATED"/>
    <property type="match status" value="1"/>
</dbReference>
<feature type="transmembrane region" description="Helical" evidence="6">
    <location>
        <begin position="445"/>
        <end position="467"/>
    </location>
</feature>
<dbReference type="InterPro" id="IPR011701">
    <property type="entry name" value="MFS"/>
</dbReference>
<dbReference type="FunFam" id="1.20.1250.20:FF:000034">
    <property type="entry name" value="MFS general substrate transporter"/>
    <property type="match status" value="1"/>
</dbReference>
<feature type="transmembrane region" description="Helical" evidence="6">
    <location>
        <begin position="347"/>
        <end position="368"/>
    </location>
</feature>
<dbReference type="InterPro" id="IPR036259">
    <property type="entry name" value="MFS_trans_sf"/>
</dbReference>
<dbReference type="Proteomes" id="UP000827549">
    <property type="component" value="Chromosome 1"/>
</dbReference>
<evidence type="ECO:0000256" key="4">
    <source>
        <dbReference type="ARBA" id="ARBA00022989"/>
    </source>
</evidence>
<evidence type="ECO:0000313" key="9">
    <source>
        <dbReference type="Proteomes" id="UP000827549"/>
    </source>
</evidence>
<proteinExistence type="predicted"/>
<protein>
    <submittedName>
        <fullName evidence="8">Purtative transporterc</fullName>
    </submittedName>
</protein>
<feature type="domain" description="Major facilitator superfamily (MFS) profile" evidence="7">
    <location>
        <begin position="48"/>
        <end position="473"/>
    </location>
</feature>
<evidence type="ECO:0000259" key="7">
    <source>
        <dbReference type="PROSITE" id="PS50850"/>
    </source>
</evidence>
<sequence>MSSEKIDKIEKYGVEAPDDVHSVEDRQFLESFSEDRKKAMYRKIDWRLVPMLSLLYLFAYLDRANIGNAKIEGMPKYLHLTDTQYNIILSIFFVPYIIFEVPANAILHRFFSHRPSIWIGSLTIVWGLVMMCHGFVKNFSQLMVVRILLGVTEAGFFPGAVLICSTWYPRHMLQVRIAIFYTASALAGAFSGLLAFALAKMDGIGGYRGWSWIFIIEGLATTLLGLAVPFVLIDTAAGSKWLNDDEKKYIRIVMREQDAEAARSEHDGVSWKVFKQVIGDWQLWVHTIIYWSNTVPNYSMKFTMPAIMTAMGYKKEAAQLMTIPPYTIGAVAACFAALYSDKMKRRWPFIAAAQTIVCIAFAILLPLGHNMKSKSNQAGSYFAICLACLGYPISPGVNSWVSNNLAGPAKRSMGIAFVICMGNIGGIIGSYIYMDKEKPRYTTGYAGSLSFAAAGLIAGSFLEFALIRINKKREAMSQEEIFAKYTEQELADMGDRSPLYRYTL</sequence>
<dbReference type="GO" id="GO:0016020">
    <property type="term" value="C:membrane"/>
    <property type="evidence" value="ECO:0007669"/>
    <property type="project" value="UniProtKB-SubCell"/>
</dbReference>
<accession>A0AAF1BFP5</accession>
<reference evidence="8" key="1">
    <citation type="submission" date="2023-10" db="EMBL/GenBank/DDBJ databases">
        <authorList>
            <person name="Noh H."/>
        </authorList>
    </citation>
    <scope>NUCLEOTIDE SEQUENCE</scope>
    <source>
        <strain evidence="8">DUCC4014</strain>
    </source>
</reference>
<feature type="transmembrane region" description="Helical" evidence="6">
    <location>
        <begin position="142"/>
        <end position="165"/>
    </location>
</feature>
<keyword evidence="3 6" id="KW-0812">Transmembrane</keyword>
<keyword evidence="5 6" id="KW-0472">Membrane</keyword>
<dbReference type="RefSeq" id="XP_062623744.1">
    <property type="nucleotide sequence ID" value="XM_062767760.1"/>
</dbReference>
<dbReference type="PROSITE" id="PS50850">
    <property type="entry name" value="MFS"/>
    <property type="match status" value="1"/>
</dbReference>
<dbReference type="AlphaFoldDB" id="A0AAF1BFP5"/>
<feature type="transmembrane region" description="Helical" evidence="6">
    <location>
        <begin position="380"/>
        <end position="401"/>
    </location>
</feature>
<dbReference type="Pfam" id="PF07690">
    <property type="entry name" value="MFS_1"/>
    <property type="match status" value="1"/>
</dbReference>
<comment type="subcellular location">
    <subcellularLocation>
        <location evidence="1">Membrane</location>
        <topology evidence="1">Multi-pass membrane protein</topology>
    </subcellularLocation>
</comment>